<comment type="catalytic activity">
    <reaction evidence="12">
        <text>propanoyl-CoA + hydrogencarbonate + ATP = (S)-methylmalonyl-CoA + ADP + phosphate + H(+)</text>
        <dbReference type="Rhea" id="RHEA:23720"/>
        <dbReference type="ChEBI" id="CHEBI:15378"/>
        <dbReference type="ChEBI" id="CHEBI:17544"/>
        <dbReference type="ChEBI" id="CHEBI:30616"/>
        <dbReference type="ChEBI" id="CHEBI:43474"/>
        <dbReference type="ChEBI" id="CHEBI:57327"/>
        <dbReference type="ChEBI" id="CHEBI:57392"/>
        <dbReference type="ChEBI" id="CHEBI:456216"/>
        <dbReference type="EC" id="6.4.1.3"/>
    </reaction>
    <physiologicalReaction direction="left-to-right" evidence="12">
        <dbReference type="Rhea" id="RHEA:23721"/>
    </physiologicalReaction>
</comment>
<dbReference type="Pfam" id="PF00364">
    <property type="entry name" value="Biotin_lipoyl"/>
    <property type="match status" value="1"/>
</dbReference>
<evidence type="ECO:0000256" key="1">
    <source>
        <dbReference type="ARBA" id="ARBA00005060"/>
    </source>
</evidence>
<dbReference type="InterPro" id="IPR011053">
    <property type="entry name" value="Single_hybrid_motif"/>
</dbReference>
<dbReference type="FunFam" id="3.30.1490.20:FF:000018">
    <property type="entry name" value="Biotin carboxylase"/>
    <property type="match status" value="1"/>
</dbReference>
<dbReference type="Pfam" id="PF18140">
    <property type="entry name" value="PCC_BT"/>
    <property type="match status" value="1"/>
</dbReference>
<sequence>MGCCSQESAGISFIGPSAGAINGMGDKLESKRLAQAAGVNTIPGFDGIINDADHCVQIAKEIGYPVMIKASAGGGGKGMRIARNDDDARDGFRMASQEAASSFGDDRILVEKFIDRPRHIEIQVLGDKHGNAIYLNERECSIQRRNQKVIEEAPSVFLNEETRKAMGEQAVSLCKRLGYYSAGTVEFLVDSERNFYFLEMNTRLQVEHPVTECITGVDLVHQMIRIAKGHPLLLTQKDIPIKGWAIESRVYSEDPYKNFGLPSIGRLYRYIEPLHIPNVRCDSGIDEGSEISIYYDPMICKLVCYGNVRSEAINASVKALDSYVIRGVTHNIPLLRDILTEKNFIDGNISTNYLSEVYPDGFKGRQLTNTDKEHILAIAACVFSKMDIRSYTFINERPSTAKRKEPADWTLMISLFDEELQCDVKKAGSEFRVQINNDSFSVQDNINLASPVIETNINGKPVVMQLVSKDASGKLQIVYQGTMFTLFVLRDEASTFLKMMPPKPKVDVSKVILSPMPGVVRSVSCKVGDSIAEGQEVCVVEAMKMQNSLLAGVTGKVKAVHVNAGDTVGEDDVLIEFE</sequence>
<keyword evidence="4" id="KW-0479">Metal-binding</keyword>
<dbReference type="SUPFAM" id="SSF51246">
    <property type="entry name" value="Rudiment single hybrid motif"/>
    <property type="match status" value="1"/>
</dbReference>
<dbReference type="InterPro" id="IPR050856">
    <property type="entry name" value="Biotin_carboxylase_complex"/>
</dbReference>
<dbReference type="PROSITE" id="PS50975">
    <property type="entry name" value="ATP_GRASP"/>
    <property type="match status" value="1"/>
</dbReference>
<dbReference type="PROSITE" id="PS00866">
    <property type="entry name" value="CPSASE_1"/>
    <property type="match status" value="1"/>
</dbReference>
<evidence type="ECO:0000256" key="4">
    <source>
        <dbReference type="ARBA" id="ARBA00022723"/>
    </source>
</evidence>
<dbReference type="PROSITE" id="PS00188">
    <property type="entry name" value="BIOTIN"/>
    <property type="match status" value="1"/>
</dbReference>
<dbReference type="PROSITE" id="PS50968">
    <property type="entry name" value="BIOTINYL_LIPOYL"/>
    <property type="match status" value="1"/>
</dbReference>
<dbReference type="GO" id="GO:0005524">
    <property type="term" value="F:ATP binding"/>
    <property type="evidence" value="ECO:0007669"/>
    <property type="project" value="UniProtKB-UniRule"/>
</dbReference>
<dbReference type="InterPro" id="IPR011764">
    <property type="entry name" value="Biotin_carboxylation_dom"/>
</dbReference>
<dbReference type="AlphaFoldDB" id="A0A6L2QAP5"/>
<dbReference type="SMART" id="SM00878">
    <property type="entry name" value="Biotin_carb_C"/>
    <property type="match status" value="1"/>
</dbReference>
<feature type="domain" description="ATP-grasp" evidence="15">
    <location>
        <begin position="31"/>
        <end position="228"/>
    </location>
</feature>
<dbReference type="InterPro" id="IPR041265">
    <property type="entry name" value="PCC_BT"/>
</dbReference>
<dbReference type="OrthoDB" id="196847at2759"/>
<dbReference type="PANTHER" id="PTHR18866:SF33">
    <property type="entry name" value="METHYLCROTONOYL-COA CARBOXYLASE SUBUNIT ALPHA, MITOCHONDRIAL-RELATED"/>
    <property type="match status" value="1"/>
</dbReference>
<dbReference type="InterPro" id="IPR000089">
    <property type="entry name" value="Biotin_lipoyl"/>
</dbReference>
<dbReference type="InterPro" id="IPR011054">
    <property type="entry name" value="Rudment_hybrid_motif"/>
</dbReference>
<name>A0A6L2QAP5_COPFO</name>
<reference evidence="18" key="1">
    <citation type="submission" date="2020-01" db="EMBL/GenBank/DDBJ databases">
        <title>Draft genome sequence of the Termite Coptotermes fromosanus.</title>
        <authorList>
            <person name="Itakura S."/>
            <person name="Yosikawa Y."/>
            <person name="Umezawa K."/>
        </authorList>
    </citation>
    <scope>NUCLEOTIDE SEQUENCE [LARGE SCALE GENOMIC DNA]</scope>
</reference>
<dbReference type="PANTHER" id="PTHR18866">
    <property type="entry name" value="CARBOXYLASE:PYRUVATE/ACETYL-COA/PROPIONYL-COA CARBOXYLASE"/>
    <property type="match status" value="1"/>
</dbReference>
<dbReference type="GO" id="GO:0016042">
    <property type="term" value="P:lipid catabolic process"/>
    <property type="evidence" value="ECO:0007669"/>
    <property type="project" value="UniProtKB-KW"/>
</dbReference>
<evidence type="ECO:0000256" key="11">
    <source>
        <dbReference type="ARBA" id="ARBA00023267"/>
    </source>
</evidence>
<organism evidence="17 18">
    <name type="scientific">Coptotermes formosanus</name>
    <name type="common">Formosan subterranean termite</name>
    <dbReference type="NCBI Taxonomy" id="36987"/>
    <lineage>
        <taxon>Eukaryota</taxon>
        <taxon>Metazoa</taxon>
        <taxon>Ecdysozoa</taxon>
        <taxon>Arthropoda</taxon>
        <taxon>Hexapoda</taxon>
        <taxon>Insecta</taxon>
        <taxon>Pterygota</taxon>
        <taxon>Neoptera</taxon>
        <taxon>Polyneoptera</taxon>
        <taxon>Dictyoptera</taxon>
        <taxon>Blattodea</taxon>
        <taxon>Blattoidea</taxon>
        <taxon>Termitoidae</taxon>
        <taxon>Rhinotermitidae</taxon>
        <taxon>Coptotermes</taxon>
    </lineage>
</organism>
<keyword evidence="11" id="KW-0092">Biotin</keyword>
<keyword evidence="3" id="KW-0436">Ligase</keyword>
<keyword evidence="6 13" id="KW-0067">ATP-binding</keyword>
<dbReference type="InterPro" id="IPR005482">
    <property type="entry name" value="Biotin_COase_C"/>
</dbReference>
<dbReference type="InParanoid" id="A0A6L2QAP5"/>
<keyword evidence="8" id="KW-0442">Lipid degradation</keyword>
<dbReference type="Pfam" id="PF02785">
    <property type="entry name" value="Biotin_carb_C"/>
    <property type="match status" value="1"/>
</dbReference>
<keyword evidence="10" id="KW-0464">Manganese</keyword>
<evidence type="ECO:0000256" key="9">
    <source>
        <dbReference type="ARBA" id="ARBA00023098"/>
    </source>
</evidence>
<protein>
    <recommendedName>
        <fullName evidence="2">propionyl-CoA carboxylase</fullName>
        <ecNumber evidence="2">6.4.1.3</ecNumber>
    </recommendedName>
</protein>
<keyword evidence="7" id="KW-0460">Magnesium</keyword>
<dbReference type="GO" id="GO:0005739">
    <property type="term" value="C:mitochondrion"/>
    <property type="evidence" value="ECO:0007669"/>
    <property type="project" value="TreeGrafter"/>
</dbReference>
<evidence type="ECO:0000256" key="2">
    <source>
        <dbReference type="ARBA" id="ARBA00013050"/>
    </source>
</evidence>
<dbReference type="InterPro" id="IPR005479">
    <property type="entry name" value="CPAse_ATP-bd"/>
</dbReference>
<dbReference type="SUPFAM" id="SSF51230">
    <property type="entry name" value="Single hybrid motif"/>
    <property type="match status" value="1"/>
</dbReference>
<evidence type="ECO:0000256" key="8">
    <source>
        <dbReference type="ARBA" id="ARBA00022963"/>
    </source>
</evidence>
<dbReference type="Pfam" id="PF02786">
    <property type="entry name" value="CPSase_L_D2"/>
    <property type="match status" value="1"/>
</dbReference>
<dbReference type="Gene3D" id="3.30.470.20">
    <property type="entry name" value="ATP-grasp fold, B domain"/>
    <property type="match status" value="1"/>
</dbReference>
<feature type="domain" description="Biotin carboxylation" evidence="16">
    <location>
        <begin position="1"/>
        <end position="359"/>
    </location>
</feature>
<dbReference type="GO" id="GO:0046872">
    <property type="term" value="F:metal ion binding"/>
    <property type="evidence" value="ECO:0007669"/>
    <property type="project" value="UniProtKB-KW"/>
</dbReference>
<keyword evidence="5 13" id="KW-0547">Nucleotide-binding</keyword>
<dbReference type="InterPro" id="IPR001882">
    <property type="entry name" value="Biotin_BS"/>
</dbReference>
<dbReference type="PROSITE" id="PS00867">
    <property type="entry name" value="CPSASE_2"/>
    <property type="match status" value="1"/>
</dbReference>
<dbReference type="SUPFAM" id="SSF56059">
    <property type="entry name" value="Glutathione synthetase ATP-binding domain-like"/>
    <property type="match status" value="1"/>
</dbReference>
<evidence type="ECO:0000256" key="6">
    <source>
        <dbReference type="ARBA" id="ARBA00022840"/>
    </source>
</evidence>
<evidence type="ECO:0000256" key="3">
    <source>
        <dbReference type="ARBA" id="ARBA00022598"/>
    </source>
</evidence>
<keyword evidence="9" id="KW-0443">Lipid metabolism</keyword>
<evidence type="ECO:0000256" key="5">
    <source>
        <dbReference type="ARBA" id="ARBA00022741"/>
    </source>
</evidence>
<accession>A0A6L2QAP5</accession>
<dbReference type="UniPathway" id="UPA00945">
    <property type="reaction ID" value="UER00908"/>
</dbReference>
<evidence type="ECO:0000313" key="18">
    <source>
        <dbReference type="Proteomes" id="UP000502823"/>
    </source>
</evidence>
<evidence type="ECO:0000259" key="16">
    <source>
        <dbReference type="PROSITE" id="PS50979"/>
    </source>
</evidence>
<dbReference type="Gene3D" id="2.40.50.100">
    <property type="match status" value="1"/>
</dbReference>
<proteinExistence type="predicted"/>
<comment type="pathway">
    <text evidence="1">Metabolic intermediate metabolism; propanoyl-CoA degradation; succinyl-CoA from propanoyl-CoA: step 1/3.</text>
</comment>
<dbReference type="EC" id="6.4.1.3" evidence="2"/>
<dbReference type="PROSITE" id="PS50979">
    <property type="entry name" value="BC"/>
    <property type="match status" value="1"/>
</dbReference>
<evidence type="ECO:0000256" key="10">
    <source>
        <dbReference type="ARBA" id="ARBA00023211"/>
    </source>
</evidence>
<dbReference type="Proteomes" id="UP000502823">
    <property type="component" value="Unassembled WGS sequence"/>
</dbReference>
<dbReference type="EMBL" id="BLKM01003229">
    <property type="protein sequence ID" value="GFG41090.1"/>
    <property type="molecule type" value="Genomic_DNA"/>
</dbReference>
<feature type="domain" description="Lipoyl-binding" evidence="14">
    <location>
        <begin position="503"/>
        <end position="578"/>
    </location>
</feature>
<evidence type="ECO:0000256" key="7">
    <source>
        <dbReference type="ARBA" id="ARBA00022842"/>
    </source>
</evidence>
<dbReference type="CDD" id="cd06850">
    <property type="entry name" value="biotinyl_domain"/>
    <property type="match status" value="1"/>
</dbReference>
<dbReference type="FunFam" id="2.40.50.100:FF:000003">
    <property type="entry name" value="Acetyl-CoA carboxylase biotin carboxyl carrier protein"/>
    <property type="match status" value="1"/>
</dbReference>
<evidence type="ECO:0000259" key="15">
    <source>
        <dbReference type="PROSITE" id="PS50975"/>
    </source>
</evidence>
<dbReference type="Gene3D" id="3.30.700.30">
    <property type="match status" value="1"/>
</dbReference>
<dbReference type="GO" id="GO:0004658">
    <property type="term" value="F:propionyl-CoA carboxylase activity"/>
    <property type="evidence" value="ECO:0007669"/>
    <property type="project" value="UniProtKB-EC"/>
</dbReference>
<keyword evidence="18" id="KW-1185">Reference proteome</keyword>
<comment type="caution">
    <text evidence="17">The sequence shown here is derived from an EMBL/GenBank/DDBJ whole genome shotgun (WGS) entry which is preliminary data.</text>
</comment>
<evidence type="ECO:0000256" key="13">
    <source>
        <dbReference type="PROSITE-ProRule" id="PRU00409"/>
    </source>
</evidence>
<evidence type="ECO:0000313" key="17">
    <source>
        <dbReference type="EMBL" id="GFG41090.1"/>
    </source>
</evidence>
<gene>
    <name evidence="17" type="ORF">Cfor_00551</name>
</gene>
<dbReference type="InterPro" id="IPR011761">
    <property type="entry name" value="ATP-grasp"/>
</dbReference>
<evidence type="ECO:0000259" key="14">
    <source>
        <dbReference type="PROSITE" id="PS50968"/>
    </source>
</evidence>
<evidence type="ECO:0000256" key="12">
    <source>
        <dbReference type="ARBA" id="ARBA00049495"/>
    </source>
</evidence>